<dbReference type="AlphaFoldDB" id="A0A0D2M9Z1"/>
<keyword evidence="2" id="KW-1185">Reference proteome</keyword>
<sequence>MAERHEDMKQRIREARASIEHKHRLASLQVGSEFSANPSEQQRQLEALRVLDAALDSLTAEDRVDFSGLNFHAYHPDTPPMAGGGGGGPAAVATMGDGVGYVSDDGCLHVVADRHTLRDVLLALDMDRARVLTRVTMFWLRRVRDLTPALTKLLGVQNVWCDTRTEQNSQNFVIWAGYVLEQRHDVEVAVARRRFTFSLLVHSDSSSPMIDFSAKSSILQARWVRSDCPPKQLVEFLVSDGSMLADQAAAAVQVGLQEEHALLEQIRSAFGAKHVVRVCGAASDGSAVLEGARRLLENAEAIKGSGVDLRGASLAIDDCYEVWGSGHS</sequence>
<dbReference type="GeneID" id="25733495"/>
<organism evidence="1 2">
    <name type="scientific">Monoraphidium neglectum</name>
    <dbReference type="NCBI Taxonomy" id="145388"/>
    <lineage>
        <taxon>Eukaryota</taxon>
        <taxon>Viridiplantae</taxon>
        <taxon>Chlorophyta</taxon>
        <taxon>core chlorophytes</taxon>
        <taxon>Chlorophyceae</taxon>
        <taxon>CS clade</taxon>
        <taxon>Sphaeropleales</taxon>
        <taxon>Selenastraceae</taxon>
        <taxon>Monoraphidium</taxon>
    </lineage>
</organism>
<dbReference type="EMBL" id="KK105897">
    <property type="protein sequence ID" value="KIY92165.1"/>
    <property type="molecule type" value="Genomic_DNA"/>
</dbReference>
<dbReference type="OrthoDB" id="511153at2759"/>
<name>A0A0D2M9Z1_9CHLO</name>
<dbReference type="Proteomes" id="UP000054498">
    <property type="component" value="Unassembled WGS sequence"/>
</dbReference>
<protein>
    <submittedName>
        <fullName evidence="1">Uncharacterized protein</fullName>
    </submittedName>
</protein>
<dbReference type="RefSeq" id="XP_013891185.1">
    <property type="nucleotide sequence ID" value="XM_014035731.1"/>
</dbReference>
<accession>A0A0D2M9Z1</accession>
<evidence type="ECO:0000313" key="1">
    <source>
        <dbReference type="EMBL" id="KIY92165.1"/>
    </source>
</evidence>
<proteinExistence type="predicted"/>
<dbReference type="KEGG" id="mng:MNEG_15798"/>
<reference evidence="1 2" key="1">
    <citation type="journal article" date="2013" name="BMC Genomics">
        <title>Reconstruction of the lipid metabolism for the microalga Monoraphidium neglectum from its genome sequence reveals characteristics suitable for biofuel production.</title>
        <authorList>
            <person name="Bogen C."/>
            <person name="Al-Dilaimi A."/>
            <person name="Albersmeier A."/>
            <person name="Wichmann J."/>
            <person name="Grundmann M."/>
            <person name="Rupp O."/>
            <person name="Lauersen K.J."/>
            <person name="Blifernez-Klassen O."/>
            <person name="Kalinowski J."/>
            <person name="Goesmann A."/>
            <person name="Mussgnug J.H."/>
            <person name="Kruse O."/>
        </authorList>
    </citation>
    <scope>NUCLEOTIDE SEQUENCE [LARGE SCALE GENOMIC DNA]</scope>
    <source>
        <strain evidence="1 2">SAG 48.87</strain>
    </source>
</reference>
<evidence type="ECO:0000313" key="2">
    <source>
        <dbReference type="Proteomes" id="UP000054498"/>
    </source>
</evidence>
<gene>
    <name evidence="1" type="ORF">MNEG_15798</name>
</gene>